<dbReference type="PROSITE" id="PS00233">
    <property type="entry name" value="CHIT_BIND_RR_1"/>
    <property type="match status" value="2"/>
</dbReference>
<dbReference type="Pfam" id="PF00379">
    <property type="entry name" value="Chitin_bind_4"/>
    <property type="match status" value="2"/>
</dbReference>
<dbReference type="GO" id="GO:0031012">
    <property type="term" value="C:extracellular matrix"/>
    <property type="evidence" value="ECO:0007669"/>
    <property type="project" value="TreeGrafter"/>
</dbReference>
<keyword evidence="6" id="KW-1185">Reference proteome</keyword>
<accession>A0AAD5KIC6</accession>
<feature type="region of interest" description="Disordered" evidence="3">
    <location>
        <begin position="304"/>
        <end position="324"/>
    </location>
</feature>
<evidence type="ECO:0000256" key="1">
    <source>
        <dbReference type="ARBA" id="ARBA00022460"/>
    </source>
</evidence>
<evidence type="ECO:0000313" key="5">
    <source>
        <dbReference type="EMBL" id="KAI9552981.1"/>
    </source>
</evidence>
<feature type="region of interest" description="Disordered" evidence="3">
    <location>
        <begin position="483"/>
        <end position="503"/>
    </location>
</feature>
<gene>
    <name evidence="5" type="ORF">GHT06_020867</name>
</gene>
<feature type="compositionally biased region" description="Polar residues" evidence="3">
    <location>
        <begin position="483"/>
        <end position="493"/>
    </location>
</feature>
<dbReference type="AlphaFoldDB" id="A0AAD5KIC6"/>
<keyword evidence="1 2" id="KW-0193">Cuticle</keyword>
<dbReference type="Proteomes" id="UP000820818">
    <property type="component" value="Linkage Group LG9"/>
</dbReference>
<protein>
    <recommendedName>
        <fullName evidence="7">Cuticle protein</fullName>
    </recommendedName>
</protein>
<feature type="region of interest" description="Disordered" evidence="3">
    <location>
        <begin position="677"/>
        <end position="696"/>
    </location>
</feature>
<name>A0AAD5KIC6_9CRUS</name>
<feature type="chain" id="PRO_5041961844" description="Cuticle protein" evidence="4">
    <location>
        <begin position="16"/>
        <end position="960"/>
    </location>
</feature>
<dbReference type="InterPro" id="IPR051217">
    <property type="entry name" value="Insect_Cuticle_Struc_Prot"/>
</dbReference>
<dbReference type="InterPro" id="IPR031311">
    <property type="entry name" value="CHIT_BIND_RR_consensus"/>
</dbReference>
<evidence type="ECO:0000313" key="6">
    <source>
        <dbReference type="Proteomes" id="UP000820818"/>
    </source>
</evidence>
<comment type="caution">
    <text evidence="5">The sequence shown here is derived from an EMBL/GenBank/DDBJ whole genome shotgun (WGS) entry which is preliminary data.</text>
</comment>
<keyword evidence="4" id="KW-0732">Signal</keyword>
<feature type="signal peptide" evidence="4">
    <location>
        <begin position="1"/>
        <end position="15"/>
    </location>
</feature>
<dbReference type="GO" id="GO:0005615">
    <property type="term" value="C:extracellular space"/>
    <property type="evidence" value="ECO:0007669"/>
    <property type="project" value="TreeGrafter"/>
</dbReference>
<dbReference type="PANTHER" id="PTHR12236:SF79">
    <property type="entry name" value="CUTICULAR PROTEIN 50CB-RELATED"/>
    <property type="match status" value="1"/>
</dbReference>
<feature type="compositionally biased region" description="Basic and acidic residues" evidence="3">
    <location>
        <begin position="678"/>
        <end position="689"/>
    </location>
</feature>
<evidence type="ECO:0000256" key="4">
    <source>
        <dbReference type="SAM" id="SignalP"/>
    </source>
</evidence>
<evidence type="ECO:0008006" key="7">
    <source>
        <dbReference type="Google" id="ProtNLM"/>
    </source>
</evidence>
<proteinExistence type="predicted"/>
<sequence>MKIAILLVLLGLAKANVQLGTHKRSALFSNGYPNYPVIQRVTRAQPAIYPPGKAVTWVDDYYERSYAPQPYSFAYDVNDGYNNYGHQQQSDGSVTSGSYRVLLPDGRTQIVNFRADKNGYVADVKYEAPVVAPLQRTTNAGQGNKAAWTAFTAFQPAVKTPSYKQDLMAALGFKTTPAGEKATINPQYKVPAAAPAYRDASVPAYKPVAAPPAAPTGPAYPAPVVATVPEYRPAAGAETKVIPAAPSVQVYRVPADRTNKAPAVPAPVPAYRQPPAPEYKAAVTPAYQVASAPEYAVPESVYKAPETPPAPYRPTPTTPAYKPREVYTTPYLPPTTTPSAQAVYESSTPAPQFRPAWTAFRYAEASTASPYAAPAQYNIQPTTSDYPIAVTTPAYRPPPPAYEAPAQEESVYEVTTVPAELSTTPSYQNYAAPWTAFRATEAPYQSPAVPSYVPSTTVNSVRYETSTESYVNEATPDIVTSVYSDPESSSPTYEQGAAWTERPSVGVPAEETTTYKPDINDVTTTRVVYEAPTSPTRAVPSDDATGSPWNAGFRPASAEAPLYYVAPTTYRPLNPPVYKVPDARTVYESNNGSRTSSSGPAWSNAWTAFRSAPVRPAGRPGYEVSTHTTPASKLPPPLLVIFAALLATTLAYGRYRPNYHPLRESTPYEFEYDVNDGDNQHGHRQRNDGRVTSGSYRVALPDGRTQIVTYRADDNGYNADVTYEESDYNPYRPPAPQSYYPPAPPSYYPPAPAPLIFRAPSHLYQPAAPLPKPLIFRAAPSHTSPAAPEPNRPFYTSPAVPPFGAPAIQDYVAPVPLLFRNNVAYKVTPHAEYMDRIPLEYRSAFAKRSLPVDLWNESSILEVLPSPAEVEADVNVVEDEASATPADDVQVEAAVESSKAYANERSDYATLDEAEEPLPNAEDVEVRQVRSDSPSGNSDVIEFDDLPFPLPLPLAFRPYV</sequence>
<evidence type="ECO:0000256" key="3">
    <source>
        <dbReference type="SAM" id="MobiDB-lite"/>
    </source>
</evidence>
<dbReference type="GO" id="GO:0042302">
    <property type="term" value="F:structural constituent of cuticle"/>
    <property type="evidence" value="ECO:0007669"/>
    <property type="project" value="UniProtKB-UniRule"/>
</dbReference>
<evidence type="ECO:0000256" key="2">
    <source>
        <dbReference type="PROSITE-ProRule" id="PRU00497"/>
    </source>
</evidence>
<dbReference type="PROSITE" id="PS51155">
    <property type="entry name" value="CHIT_BIND_RR_2"/>
    <property type="match status" value="2"/>
</dbReference>
<feature type="compositionally biased region" description="Pro residues" evidence="3">
    <location>
        <begin position="306"/>
        <end position="317"/>
    </location>
</feature>
<feature type="region of interest" description="Disordered" evidence="3">
    <location>
        <begin position="914"/>
        <end position="941"/>
    </location>
</feature>
<reference evidence="5 6" key="1">
    <citation type="submission" date="2022-05" db="EMBL/GenBank/DDBJ databases">
        <title>A multi-omics perspective on studying reproductive biology in Daphnia sinensis.</title>
        <authorList>
            <person name="Jia J."/>
        </authorList>
    </citation>
    <scope>NUCLEOTIDE SEQUENCE [LARGE SCALE GENOMIC DNA]</scope>
    <source>
        <strain evidence="5 6">WSL</strain>
    </source>
</reference>
<organism evidence="5 6">
    <name type="scientific">Daphnia sinensis</name>
    <dbReference type="NCBI Taxonomy" id="1820382"/>
    <lineage>
        <taxon>Eukaryota</taxon>
        <taxon>Metazoa</taxon>
        <taxon>Ecdysozoa</taxon>
        <taxon>Arthropoda</taxon>
        <taxon>Crustacea</taxon>
        <taxon>Branchiopoda</taxon>
        <taxon>Diplostraca</taxon>
        <taxon>Cladocera</taxon>
        <taxon>Anomopoda</taxon>
        <taxon>Daphniidae</taxon>
        <taxon>Daphnia</taxon>
        <taxon>Daphnia similis group</taxon>
    </lineage>
</organism>
<dbReference type="InterPro" id="IPR000618">
    <property type="entry name" value="Insect_cuticle"/>
</dbReference>
<dbReference type="PANTHER" id="PTHR12236">
    <property type="entry name" value="STRUCTURAL CONTITUENT OF CUTICLE"/>
    <property type="match status" value="1"/>
</dbReference>
<dbReference type="EMBL" id="WJBH02000009">
    <property type="protein sequence ID" value="KAI9552981.1"/>
    <property type="molecule type" value="Genomic_DNA"/>
</dbReference>